<dbReference type="CDD" id="cd10028">
    <property type="entry name" value="UDG-F2_TDG_MUG"/>
    <property type="match status" value="1"/>
</dbReference>
<accession>A0A6F8ZKL2</accession>
<dbReference type="GO" id="GO:0008263">
    <property type="term" value="F:pyrimidine-specific mismatch base pair DNA N-glycosylase activity"/>
    <property type="evidence" value="ECO:0007669"/>
    <property type="project" value="TreeGrafter"/>
</dbReference>
<dbReference type="PANTHER" id="PTHR12159:SF9">
    <property type="entry name" value="G_T MISMATCH-SPECIFIC THYMINE DNA GLYCOSYLASE"/>
    <property type="match status" value="1"/>
</dbReference>
<keyword evidence="3" id="KW-0234">DNA repair</keyword>
<dbReference type="GO" id="GO:0006285">
    <property type="term" value="P:base-excision repair, AP site formation"/>
    <property type="evidence" value="ECO:0007669"/>
    <property type="project" value="InterPro"/>
</dbReference>
<organism evidence="5 6">
    <name type="scientific">Candidatus Hydrogenisulfobacillus filiaventi</name>
    <dbReference type="NCBI Taxonomy" id="2707344"/>
    <lineage>
        <taxon>Bacteria</taxon>
        <taxon>Bacillati</taxon>
        <taxon>Bacillota</taxon>
        <taxon>Clostridia</taxon>
        <taxon>Eubacteriales</taxon>
        <taxon>Clostridiales Family XVII. Incertae Sedis</taxon>
        <taxon>Candidatus Hydrogenisulfobacillus</taxon>
    </lineage>
</organism>
<dbReference type="AlphaFoldDB" id="A0A6F8ZKL2"/>
<dbReference type="GO" id="GO:0004844">
    <property type="term" value="F:uracil DNA N-glycosylase activity"/>
    <property type="evidence" value="ECO:0007669"/>
    <property type="project" value="TreeGrafter"/>
</dbReference>
<name>A0A6F8ZKL2_9FIRM</name>
<keyword evidence="2" id="KW-0378">Hydrolase</keyword>
<evidence type="ECO:0000259" key="4">
    <source>
        <dbReference type="Pfam" id="PF03167"/>
    </source>
</evidence>
<reference evidence="5 6" key="1">
    <citation type="submission" date="2020-02" db="EMBL/GenBank/DDBJ databases">
        <authorList>
            <person name="Hogendoorn C."/>
        </authorList>
    </citation>
    <scope>NUCLEOTIDE SEQUENCE [LARGE SCALE GENOMIC DNA]</scope>
    <source>
        <strain evidence="5">R501</strain>
    </source>
</reference>
<keyword evidence="1" id="KW-0227">DNA damage</keyword>
<dbReference type="EMBL" id="LR778114">
    <property type="protein sequence ID" value="CAB1130223.1"/>
    <property type="molecule type" value="Genomic_DNA"/>
</dbReference>
<dbReference type="InterPro" id="IPR036895">
    <property type="entry name" value="Uracil-DNA_glycosylase-like_sf"/>
</dbReference>
<dbReference type="Proteomes" id="UP000503399">
    <property type="component" value="Chromosome"/>
</dbReference>
<dbReference type="KEGG" id="hfv:R50_2734"/>
<evidence type="ECO:0000256" key="3">
    <source>
        <dbReference type="ARBA" id="ARBA00023204"/>
    </source>
</evidence>
<evidence type="ECO:0000256" key="2">
    <source>
        <dbReference type="ARBA" id="ARBA00022801"/>
    </source>
</evidence>
<dbReference type="InterPro" id="IPR015637">
    <property type="entry name" value="MUG/TDG"/>
</dbReference>
<dbReference type="Gene3D" id="3.40.470.10">
    <property type="entry name" value="Uracil-DNA glycosylase-like domain"/>
    <property type="match status" value="1"/>
</dbReference>
<dbReference type="InterPro" id="IPR005122">
    <property type="entry name" value="Uracil-DNA_glycosylase-like"/>
</dbReference>
<protein>
    <submittedName>
        <fullName evidence="5">G:T/U mismatch-specific uracil/thymine DNA-glycosylase</fullName>
    </submittedName>
</protein>
<gene>
    <name evidence="5" type="ORF">R50_2734</name>
</gene>
<sequence>MEETMAAGGAVPDILGPGLAVLFVGYNPGRYSGAGGHHFAGPGNLFWALLYESGLTGQRLSPERDHELLLWHLGVTNLVARVTPGSADLTVAELAAGADRLRSLLRRWRPRAVAFLGKDLYRAYAGWSASRPVEWGLQPVPAAPGVGAWVLPNPSRRSTVPYGLRLHLFRRLAEVVAAPAAESPSPAGL</sequence>
<feature type="domain" description="Uracil-DNA glycosylase-like" evidence="4">
    <location>
        <begin position="16"/>
        <end position="171"/>
    </location>
</feature>
<dbReference type="Pfam" id="PF03167">
    <property type="entry name" value="UDG"/>
    <property type="match status" value="1"/>
</dbReference>
<keyword evidence="6" id="KW-1185">Reference proteome</keyword>
<evidence type="ECO:0000256" key="1">
    <source>
        <dbReference type="ARBA" id="ARBA00022763"/>
    </source>
</evidence>
<proteinExistence type="predicted"/>
<evidence type="ECO:0000313" key="6">
    <source>
        <dbReference type="Proteomes" id="UP000503399"/>
    </source>
</evidence>
<evidence type="ECO:0000313" key="5">
    <source>
        <dbReference type="EMBL" id="CAB1130223.1"/>
    </source>
</evidence>
<dbReference type="PANTHER" id="PTHR12159">
    <property type="entry name" value="G/T AND G/U MISMATCH-SPECIFIC DNA GLYCOSYLASE"/>
    <property type="match status" value="1"/>
</dbReference>
<dbReference type="SUPFAM" id="SSF52141">
    <property type="entry name" value="Uracil-DNA glycosylase-like"/>
    <property type="match status" value="1"/>
</dbReference>